<dbReference type="PANTHER" id="PTHR42686">
    <property type="entry name" value="GH17980P-RELATED"/>
    <property type="match status" value="1"/>
</dbReference>
<comment type="caution">
    <text evidence="2">The sequence shown here is derived from an EMBL/GenBank/DDBJ whole genome shotgun (WGS) entry which is preliminary data.</text>
</comment>
<dbReference type="Proteomes" id="UP000286402">
    <property type="component" value="Unassembled WGS sequence"/>
</dbReference>
<dbReference type="CDD" id="cd19090">
    <property type="entry name" value="AKR_AKR15A-like"/>
    <property type="match status" value="1"/>
</dbReference>
<evidence type="ECO:0000313" key="2">
    <source>
        <dbReference type="EMBL" id="RKF42096.1"/>
    </source>
</evidence>
<dbReference type="Gene3D" id="3.20.20.100">
    <property type="entry name" value="NADP-dependent oxidoreductase domain"/>
    <property type="match status" value="1"/>
</dbReference>
<keyword evidence="3" id="KW-1185">Reference proteome</keyword>
<dbReference type="GO" id="GO:0016491">
    <property type="term" value="F:oxidoreductase activity"/>
    <property type="evidence" value="ECO:0007669"/>
    <property type="project" value="InterPro"/>
</dbReference>
<organism evidence="2 3">
    <name type="scientific">Sphingobacterium siyangense</name>
    <dbReference type="NCBI Taxonomy" id="459529"/>
    <lineage>
        <taxon>Bacteria</taxon>
        <taxon>Pseudomonadati</taxon>
        <taxon>Bacteroidota</taxon>
        <taxon>Sphingobacteriia</taxon>
        <taxon>Sphingobacteriales</taxon>
        <taxon>Sphingobacteriaceae</taxon>
        <taxon>Sphingobacterium</taxon>
    </lineage>
</organism>
<dbReference type="Pfam" id="PF00248">
    <property type="entry name" value="Aldo_ket_red"/>
    <property type="match status" value="1"/>
</dbReference>
<dbReference type="SUPFAM" id="SSF51430">
    <property type="entry name" value="NAD(P)-linked oxidoreductase"/>
    <property type="match status" value="1"/>
</dbReference>
<dbReference type="InterPro" id="IPR023210">
    <property type="entry name" value="NADP_OxRdtase_dom"/>
</dbReference>
<evidence type="ECO:0000259" key="1">
    <source>
        <dbReference type="Pfam" id="PF00248"/>
    </source>
</evidence>
<dbReference type="EMBL" id="MCAQ01000001">
    <property type="protein sequence ID" value="RKF42096.1"/>
    <property type="molecule type" value="Genomic_DNA"/>
</dbReference>
<protein>
    <recommendedName>
        <fullName evidence="1">NADP-dependent oxidoreductase domain-containing protein</fullName>
    </recommendedName>
</protein>
<dbReference type="PANTHER" id="PTHR42686:SF1">
    <property type="entry name" value="GH17980P-RELATED"/>
    <property type="match status" value="1"/>
</dbReference>
<reference evidence="2 3" key="1">
    <citation type="submission" date="2016-07" db="EMBL/GenBank/DDBJ databases">
        <title>Genome analysis of Sphingobacterium siyangense T12B17.</title>
        <authorList>
            <person name="Xu D."/>
            <person name="Su Y."/>
            <person name="Zheng S."/>
        </authorList>
    </citation>
    <scope>NUCLEOTIDE SEQUENCE [LARGE SCALE GENOMIC DNA]</scope>
    <source>
        <strain evidence="2 3">T12B17</strain>
    </source>
</reference>
<dbReference type="InterPro" id="IPR036812">
    <property type="entry name" value="NAD(P)_OxRdtase_dom_sf"/>
</dbReference>
<sequence length="298" mass="32954">MYNLGIDKLILGTAGLGGVWGKVDPEESVQAILEALSHGIGALDAAPAYGDAESIVGQALELWTGERPVISTKVGRLKSYVATEAKYDYSIAGMQRSVDESLRTLGVSTVDVLFLHEPAVLTVNNAERVVSAIEHFKEKGFAKKIGIGGNPPDWFLPFLEEGRFDILMEYNKLNACRVDALQNSIPRCQQTQTEYYAASPLNMGLLGCKFQEFSRCIPDWLDIGTVEQARRIQAIAERNNLPLEVLALRFLLNLNVEFKLVLGAANRQQLQNSLDAINQGKLPVKIYKEILQTFNDNK</sequence>
<evidence type="ECO:0000313" key="3">
    <source>
        <dbReference type="Proteomes" id="UP000286402"/>
    </source>
</evidence>
<name>A0A420GAB7_9SPHI</name>
<proteinExistence type="predicted"/>
<dbReference type="GO" id="GO:0005829">
    <property type="term" value="C:cytosol"/>
    <property type="evidence" value="ECO:0007669"/>
    <property type="project" value="TreeGrafter"/>
</dbReference>
<feature type="domain" description="NADP-dependent oxidoreductase" evidence="1">
    <location>
        <begin position="8"/>
        <end position="290"/>
    </location>
</feature>
<dbReference type="AlphaFoldDB" id="A0A420GAB7"/>
<gene>
    <name evidence="2" type="ORF">BCY89_00950</name>
</gene>
<dbReference type="InterPro" id="IPR020471">
    <property type="entry name" value="AKR"/>
</dbReference>
<dbReference type="PRINTS" id="PR00069">
    <property type="entry name" value="ALDKETRDTASE"/>
</dbReference>
<dbReference type="RefSeq" id="WP_120332497.1">
    <property type="nucleotide sequence ID" value="NZ_CP070350.1"/>
</dbReference>
<accession>A0A420GAB7</accession>